<dbReference type="AlphaFoldDB" id="A0A699W5X0"/>
<reference evidence="1" key="1">
    <citation type="journal article" date="2019" name="Sci. Rep.">
        <title>Draft genome of Tanacetum cinerariifolium, the natural source of mosquito coil.</title>
        <authorList>
            <person name="Yamashiro T."/>
            <person name="Shiraishi A."/>
            <person name="Satake H."/>
            <person name="Nakayama K."/>
        </authorList>
    </citation>
    <scope>NUCLEOTIDE SEQUENCE</scope>
</reference>
<feature type="non-terminal residue" evidence="1">
    <location>
        <position position="31"/>
    </location>
</feature>
<gene>
    <name evidence="1" type="ORF">Tci_913087</name>
</gene>
<proteinExistence type="predicted"/>
<evidence type="ECO:0000313" key="1">
    <source>
        <dbReference type="EMBL" id="GFD41118.1"/>
    </source>
</evidence>
<accession>A0A699W5X0</accession>
<comment type="caution">
    <text evidence="1">The sequence shown here is derived from an EMBL/GenBank/DDBJ whole genome shotgun (WGS) entry which is preliminary data.</text>
</comment>
<dbReference type="EMBL" id="BKCJ011546219">
    <property type="protein sequence ID" value="GFD41118.1"/>
    <property type="molecule type" value="Genomic_DNA"/>
</dbReference>
<protein>
    <submittedName>
        <fullName evidence="1">Uncharacterized protein</fullName>
    </submittedName>
</protein>
<sequence>MYPGNSAVGEAAAGRAAPQLERHYPPVVYTL</sequence>
<name>A0A699W5X0_TANCI</name>
<organism evidence="1">
    <name type="scientific">Tanacetum cinerariifolium</name>
    <name type="common">Dalmatian daisy</name>
    <name type="synonym">Chrysanthemum cinerariifolium</name>
    <dbReference type="NCBI Taxonomy" id="118510"/>
    <lineage>
        <taxon>Eukaryota</taxon>
        <taxon>Viridiplantae</taxon>
        <taxon>Streptophyta</taxon>
        <taxon>Embryophyta</taxon>
        <taxon>Tracheophyta</taxon>
        <taxon>Spermatophyta</taxon>
        <taxon>Magnoliopsida</taxon>
        <taxon>eudicotyledons</taxon>
        <taxon>Gunneridae</taxon>
        <taxon>Pentapetalae</taxon>
        <taxon>asterids</taxon>
        <taxon>campanulids</taxon>
        <taxon>Asterales</taxon>
        <taxon>Asteraceae</taxon>
        <taxon>Asteroideae</taxon>
        <taxon>Anthemideae</taxon>
        <taxon>Anthemidinae</taxon>
        <taxon>Tanacetum</taxon>
    </lineage>
</organism>